<name>M1M9X7_9CLOT</name>
<dbReference type="KEGG" id="csr:Cspa_c09630"/>
<dbReference type="AlphaFoldDB" id="M1M9X7"/>
<dbReference type="OrthoDB" id="1929990at2"/>
<evidence type="ECO:0000313" key="2">
    <source>
        <dbReference type="EMBL" id="AGF54739.1"/>
    </source>
</evidence>
<reference evidence="2 3" key="1">
    <citation type="submission" date="2013-02" db="EMBL/GenBank/DDBJ databases">
        <title>Genome sequence of Clostridium saccharoperbutylacetonicum N1-4(HMT).</title>
        <authorList>
            <person name="Poehlein A."/>
            <person name="Daniel R."/>
        </authorList>
    </citation>
    <scope>NUCLEOTIDE SEQUENCE [LARGE SCALE GENOMIC DNA]</scope>
    <source>
        <strain evidence="3">N1-4(HMT)</strain>
    </source>
</reference>
<proteinExistence type="predicted"/>
<dbReference type="HOGENOM" id="CLU_180614_0_0_9"/>
<accession>M1M9X7</accession>
<evidence type="ECO:0000313" key="3">
    <source>
        <dbReference type="Proteomes" id="UP000011728"/>
    </source>
</evidence>
<keyword evidence="3" id="KW-1185">Reference proteome</keyword>
<dbReference type="PATRIC" id="fig|931276.5.peg.919"/>
<keyword evidence="1" id="KW-1133">Transmembrane helix</keyword>
<sequence length="100" mass="11516">MSRNDEDNKSGEDFKKEFGHFFKHSKRAVRNFFRGGSSKRRTWGWGNGFSPFFFNKNPLLCLLYPKLIVAGIILLTLLFCGVSLYGIIIIILLLVIFILI</sequence>
<protein>
    <submittedName>
        <fullName evidence="2">Uncharacterized protein</fullName>
    </submittedName>
</protein>
<dbReference type="Proteomes" id="UP000011728">
    <property type="component" value="Chromosome"/>
</dbReference>
<organism evidence="2 3">
    <name type="scientific">Clostridium saccharoperbutylacetonicum N1-4(HMT)</name>
    <dbReference type="NCBI Taxonomy" id="931276"/>
    <lineage>
        <taxon>Bacteria</taxon>
        <taxon>Bacillati</taxon>
        <taxon>Bacillota</taxon>
        <taxon>Clostridia</taxon>
        <taxon>Eubacteriales</taxon>
        <taxon>Clostridiaceae</taxon>
        <taxon>Clostridium</taxon>
    </lineage>
</organism>
<feature type="transmembrane region" description="Helical" evidence="1">
    <location>
        <begin position="67"/>
        <end position="99"/>
    </location>
</feature>
<keyword evidence="1" id="KW-0812">Transmembrane</keyword>
<evidence type="ECO:0000256" key="1">
    <source>
        <dbReference type="SAM" id="Phobius"/>
    </source>
</evidence>
<gene>
    <name evidence="2" type="ORF">Cspa_c09630</name>
</gene>
<dbReference type="eggNOG" id="ENOG5030GR6">
    <property type="taxonomic scope" value="Bacteria"/>
</dbReference>
<dbReference type="RefSeq" id="WP_015391064.1">
    <property type="nucleotide sequence ID" value="NC_020291.1"/>
</dbReference>
<keyword evidence="1" id="KW-0472">Membrane</keyword>
<dbReference type="EMBL" id="CP004121">
    <property type="protein sequence ID" value="AGF54739.1"/>
    <property type="molecule type" value="Genomic_DNA"/>
</dbReference>